<protein>
    <submittedName>
        <fullName evidence="4">SDR family oxidoreductase</fullName>
    </submittedName>
</protein>
<dbReference type="EMBL" id="SJZJ01000008">
    <property type="protein sequence ID" value="TCJ29415.1"/>
    <property type="molecule type" value="Genomic_DNA"/>
</dbReference>
<dbReference type="PROSITE" id="PS00061">
    <property type="entry name" value="ADH_SHORT"/>
    <property type="match status" value="1"/>
</dbReference>
<dbReference type="RefSeq" id="WP_131582477.1">
    <property type="nucleotide sequence ID" value="NZ_SJZJ01000008.1"/>
</dbReference>
<dbReference type="SUPFAM" id="SSF51735">
    <property type="entry name" value="NAD(P)-binding Rossmann-fold domains"/>
    <property type="match status" value="1"/>
</dbReference>
<dbReference type="CDD" id="cd05233">
    <property type="entry name" value="SDR_c"/>
    <property type="match status" value="1"/>
</dbReference>
<dbReference type="Pfam" id="PF00106">
    <property type="entry name" value="adh_short"/>
    <property type="match status" value="1"/>
</dbReference>
<dbReference type="OrthoDB" id="9775296at2"/>
<organism evidence="4 5">
    <name type="scientific">Nocardioides jejuensis</name>
    <dbReference type="NCBI Taxonomy" id="2502782"/>
    <lineage>
        <taxon>Bacteria</taxon>
        <taxon>Bacillati</taxon>
        <taxon>Actinomycetota</taxon>
        <taxon>Actinomycetes</taxon>
        <taxon>Propionibacteriales</taxon>
        <taxon>Nocardioidaceae</taxon>
        <taxon>Nocardioides</taxon>
    </lineage>
</organism>
<dbReference type="Gene3D" id="3.40.50.720">
    <property type="entry name" value="NAD(P)-binding Rossmann-like Domain"/>
    <property type="match status" value="1"/>
</dbReference>
<dbReference type="PRINTS" id="PR00081">
    <property type="entry name" value="GDHRDH"/>
</dbReference>
<dbReference type="PRINTS" id="PR00080">
    <property type="entry name" value="SDRFAMILY"/>
</dbReference>
<dbReference type="NCBIfam" id="NF005878">
    <property type="entry name" value="PRK07825.1"/>
    <property type="match status" value="1"/>
</dbReference>
<evidence type="ECO:0000256" key="3">
    <source>
        <dbReference type="RuleBase" id="RU000363"/>
    </source>
</evidence>
<keyword evidence="2" id="KW-0560">Oxidoreductase</keyword>
<keyword evidence="5" id="KW-1185">Reference proteome</keyword>
<dbReference type="InterPro" id="IPR020904">
    <property type="entry name" value="Sc_DH/Rdtase_CS"/>
</dbReference>
<dbReference type="InterPro" id="IPR002347">
    <property type="entry name" value="SDR_fam"/>
</dbReference>
<sequence>MSYPSINLSGAVVAITGGAQGIGRATAELFIKRGATVAIGDLDHALATKTAQEIRAHAWPLDVSDAAAYEGFVAAVTAELGPIDVLVNNAGLMPNGGFLDLSPATDRLQFDVNVFGVINGMRAVLPSMLERSRGHVVNVASLAGKFPVPGLAVYNATKFAVVGLTAATRLEYAGSGVSITAVLPSAVDTALASGLDMRPIPKVQPGDIARAIVDSVANRKAEIAVPSYVGGLANVAAITPEPVLNTVRRLVKGDRALKGDTPERMAYRKRLEEQAGK</sequence>
<evidence type="ECO:0000313" key="4">
    <source>
        <dbReference type="EMBL" id="TCJ29415.1"/>
    </source>
</evidence>
<dbReference type="GO" id="GO:0016616">
    <property type="term" value="F:oxidoreductase activity, acting on the CH-OH group of donors, NAD or NADP as acceptor"/>
    <property type="evidence" value="ECO:0007669"/>
    <property type="project" value="TreeGrafter"/>
</dbReference>
<evidence type="ECO:0000256" key="2">
    <source>
        <dbReference type="ARBA" id="ARBA00023002"/>
    </source>
</evidence>
<accession>A0A4R1CGD7</accession>
<comment type="caution">
    <text evidence="4">The sequence shown here is derived from an EMBL/GenBank/DDBJ whole genome shotgun (WGS) entry which is preliminary data.</text>
</comment>
<reference evidence="4 5" key="1">
    <citation type="submission" date="2019-03" db="EMBL/GenBank/DDBJ databases">
        <authorList>
            <person name="Kim M.K.M."/>
        </authorList>
    </citation>
    <scope>NUCLEOTIDE SEQUENCE [LARGE SCALE GENOMIC DNA]</scope>
    <source>
        <strain evidence="4 5">18JY15-6</strain>
    </source>
</reference>
<name>A0A4R1CGD7_9ACTN</name>
<dbReference type="InterPro" id="IPR036291">
    <property type="entry name" value="NAD(P)-bd_dom_sf"/>
</dbReference>
<comment type="similarity">
    <text evidence="1 3">Belongs to the short-chain dehydrogenases/reductases (SDR) family.</text>
</comment>
<dbReference type="PANTHER" id="PTHR24322:SF736">
    <property type="entry name" value="RETINOL DEHYDROGENASE 10"/>
    <property type="match status" value="1"/>
</dbReference>
<dbReference type="PANTHER" id="PTHR24322">
    <property type="entry name" value="PKSB"/>
    <property type="match status" value="1"/>
</dbReference>
<evidence type="ECO:0000256" key="1">
    <source>
        <dbReference type="ARBA" id="ARBA00006484"/>
    </source>
</evidence>
<proteinExistence type="inferred from homology"/>
<evidence type="ECO:0000313" key="5">
    <source>
        <dbReference type="Proteomes" id="UP000295453"/>
    </source>
</evidence>
<gene>
    <name evidence="4" type="ORF">EPD65_06755</name>
</gene>
<dbReference type="AlphaFoldDB" id="A0A4R1CGD7"/>
<dbReference type="Proteomes" id="UP000295453">
    <property type="component" value="Unassembled WGS sequence"/>
</dbReference>